<comment type="caution">
    <text evidence="3">The sequence shown here is derived from an EMBL/GenBank/DDBJ whole genome shotgun (WGS) entry which is preliminary data.</text>
</comment>
<dbReference type="Proteomes" id="UP000196803">
    <property type="component" value="Unassembled WGS sequence"/>
</dbReference>
<organism evidence="3 4">
    <name type="scientific">Caldicellulosiruptor bescii</name>
    <name type="common">Anaerocellum thermophilum</name>
    <dbReference type="NCBI Taxonomy" id="31899"/>
    <lineage>
        <taxon>Bacteria</taxon>
        <taxon>Bacillati</taxon>
        <taxon>Bacillota</taxon>
        <taxon>Bacillota incertae sedis</taxon>
        <taxon>Caldicellulosiruptorales</taxon>
        <taxon>Caldicellulosiruptoraceae</taxon>
        <taxon>Caldicellulosiruptor</taxon>
    </lineage>
</organism>
<protein>
    <submittedName>
        <fullName evidence="3">Membrane protease YdiL, CAAX protease family</fullName>
    </submittedName>
</protein>
<reference evidence="3 4" key="1">
    <citation type="submission" date="2017-05" db="EMBL/GenBank/DDBJ databases">
        <authorList>
            <person name="Varghese N."/>
            <person name="Submissions S."/>
        </authorList>
    </citation>
    <scope>NUCLEOTIDE SEQUENCE [LARGE SCALE GENOMIC DNA]</scope>
    <source>
        <strain evidence="3 4">MACB1020</strain>
    </source>
</reference>
<dbReference type="GO" id="GO:0008233">
    <property type="term" value="F:peptidase activity"/>
    <property type="evidence" value="ECO:0007669"/>
    <property type="project" value="UniProtKB-KW"/>
</dbReference>
<keyword evidence="3" id="KW-0645">Protease</keyword>
<feature type="transmembrane region" description="Helical" evidence="1">
    <location>
        <begin position="12"/>
        <end position="36"/>
    </location>
</feature>
<feature type="transmembrane region" description="Helical" evidence="1">
    <location>
        <begin position="156"/>
        <end position="174"/>
    </location>
</feature>
<dbReference type="Pfam" id="PF02517">
    <property type="entry name" value="Rce1-like"/>
    <property type="match status" value="1"/>
</dbReference>
<feature type="transmembrane region" description="Helical" evidence="1">
    <location>
        <begin position="70"/>
        <end position="91"/>
    </location>
</feature>
<evidence type="ECO:0000313" key="4">
    <source>
        <dbReference type="Proteomes" id="UP000196803"/>
    </source>
</evidence>
<feature type="transmembrane region" description="Helical" evidence="1">
    <location>
        <begin position="112"/>
        <end position="136"/>
    </location>
</feature>
<evidence type="ECO:0000313" key="3">
    <source>
        <dbReference type="EMBL" id="SMR90973.1"/>
    </source>
</evidence>
<gene>
    <name evidence="3" type="ORF">SAMN05216240_0184</name>
</gene>
<dbReference type="GeneID" id="31771449"/>
<dbReference type="InterPro" id="IPR003675">
    <property type="entry name" value="Rce1/LyrA-like_dom"/>
</dbReference>
<evidence type="ECO:0000259" key="2">
    <source>
        <dbReference type="Pfam" id="PF02517"/>
    </source>
</evidence>
<keyword evidence="3" id="KW-0378">Hydrolase</keyword>
<keyword evidence="1" id="KW-0812">Transmembrane</keyword>
<dbReference type="EMBL" id="FXXC01000001">
    <property type="protein sequence ID" value="SMR90973.1"/>
    <property type="molecule type" value="Genomic_DNA"/>
</dbReference>
<evidence type="ECO:0000256" key="1">
    <source>
        <dbReference type="SAM" id="Phobius"/>
    </source>
</evidence>
<feature type="domain" description="CAAX prenyl protease 2/Lysostaphin resistance protein A-like" evidence="2">
    <location>
        <begin position="162"/>
        <end position="251"/>
    </location>
</feature>
<sequence>MLENGIKLKNKIAQNVLIIIIAIIAGIALIICQIINRQYIEKFLRELLRVPSIIGGPDITTNFKVTVDEFLGYIFNFLMAFIILSLTVVFYKRKEGLKDFYNDLTKIYKTKFFFLLFLEGIVITLVLTYIVVMFPIKSDIKVNLSKLQLYIMWAKGSAYANIFWLIQMLITAIMEESIFRGIIYKGFSKITTKLWSAMITSIIFALYHIYPFETGVLMLRNVIISLLLIYMLEKTKTIWWSVGIHFGFNALLFEEVSSKEGHIQLAFGIIIVFSAYIILDYLIQQYYSKRDQKDDILGSELKDKEKEEESAVEYLS</sequence>
<accession>A0ABY1S4Y8</accession>
<name>A0ABY1S4Y8_CALBS</name>
<keyword evidence="1" id="KW-0472">Membrane</keyword>
<dbReference type="GO" id="GO:0006508">
    <property type="term" value="P:proteolysis"/>
    <property type="evidence" value="ECO:0007669"/>
    <property type="project" value="UniProtKB-KW"/>
</dbReference>
<feature type="transmembrane region" description="Helical" evidence="1">
    <location>
        <begin position="265"/>
        <end position="283"/>
    </location>
</feature>
<keyword evidence="1" id="KW-1133">Transmembrane helix</keyword>
<dbReference type="RefSeq" id="WP_015906716.1">
    <property type="nucleotide sequence ID" value="NZ_FUZJ01000001.1"/>
</dbReference>
<keyword evidence="4" id="KW-1185">Reference proteome</keyword>
<proteinExistence type="predicted"/>
<feature type="transmembrane region" description="Helical" evidence="1">
    <location>
        <begin position="194"/>
        <end position="210"/>
    </location>
</feature>